<dbReference type="PANTHER" id="PTHR14787">
    <property type="entry name" value="C10ORF188 FAMILY MEMBER"/>
    <property type="match status" value="1"/>
</dbReference>
<dbReference type="PANTHER" id="PTHR14787:SF1">
    <property type="entry name" value="ATPASE PAAT"/>
    <property type="match status" value="1"/>
</dbReference>
<dbReference type="AlphaFoldDB" id="G1TVY0"/>
<dbReference type="Proteomes" id="UP000001811">
    <property type="component" value="Unplaced"/>
</dbReference>
<dbReference type="InterPro" id="IPR028043">
    <property type="entry name" value="PAAT-like"/>
</dbReference>
<reference evidence="1" key="3">
    <citation type="submission" date="2025-09" db="UniProtKB">
        <authorList>
            <consortium name="Ensembl"/>
        </authorList>
    </citation>
    <scope>IDENTIFICATION</scope>
    <source>
        <strain evidence="1">Thorbecke</strain>
    </source>
</reference>
<dbReference type="Ensembl" id="ENSOCUT00000029235.3">
    <property type="protein sequence ID" value="ENSOCUP00000021222.2"/>
    <property type="gene ID" value="ENSOCUG00000024624.3"/>
</dbReference>
<sequence length="187" mass="19313">RRAVIVVHVRSVPANSSTRSPALGSRIDLDKVQTMMRSMGSKLSPGAQQLMDMVRFQQQNRIPVGEQLQAVLGSPGYQHLGALQSPAPAGAPAKSACTPVPVGTALAPGDTAGSAQVHGGENAAALDGCRTEPQTCSALASELRTAVSEKAGDEPSVLPFLQTLCGQLSRVRVAGAAERREGRAPLA</sequence>
<organism evidence="1 2">
    <name type="scientific">Oryctolagus cuniculus</name>
    <name type="common">Rabbit</name>
    <dbReference type="NCBI Taxonomy" id="9986"/>
    <lineage>
        <taxon>Eukaryota</taxon>
        <taxon>Metazoa</taxon>
        <taxon>Chordata</taxon>
        <taxon>Craniata</taxon>
        <taxon>Vertebrata</taxon>
        <taxon>Euteleostomi</taxon>
        <taxon>Mammalia</taxon>
        <taxon>Eutheria</taxon>
        <taxon>Euarchontoglires</taxon>
        <taxon>Glires</taxon>
        <taxon>Lagomorpha</taxon>
        <taxon>Leporidae</taxon>
        <taxon>Oryctolagus</taxon>
    </lineage>
</organism>
<name>G1TVY0_RABIT</name>
<dbReference type="PaxDb" id="9986-ENSOCUP00000021352"/>
<reference evidence="1" key="2">
    <citation type="submission" date="2025-08" db="UniProtKB">
        <authorList>
            <consortium name="Ensembl"/>
        </authorList>
    </citation>
    <scope>IDENTIFICATION</scope>
    <source>
        <strain evidence="1">Thorbecke</strain>
    </source>
</reference>
<evidence type="ECO:0000313" key="1">
    <source>
        <dbReference type="Ensembl" id="ENSOCUP00000021222.2"/>
    </source>
</evidence>
<dbReference type="Bgee" id="ENSOCUG00000024624">
    <property type="expression patterns" value="Expressed in frontal cortex and 15 other cell types or tissues"/>
</dbReference>
<dbReference type="GeneTree" id="ENSGT00390000017384"/>
<dbReference type="InParanoid" id="G1TVY0"/>
<proteinExistence type="predicted"/>
<reference evidence="1 2" key="1">
    <citation type="journal article" date="2011" name="Nature">
        <title>A high-resolution map of human evolutionary constraint using 29 mammals.</title>
        <authorList>
            <person name="Lindblad-Toh K."/>
            <person name="Garber M."/>
            <person name="Zuk O."/>
            <person name="Lin M.F."/>
            <person name="Parker B.J."/>
            <person name="Washietl S."/>
            <person name="Kheradpour P."/>
            <person name="Ernst J."/>
            <person name="Jordan G."/>
            <person name="Mauceli E."/>
            <person name="Ward L.D."/>
            <person name="Lowe C.B."/>
            <person name="Holloway A.K."/>
            <person name="Clamp M."/>
            <person name="Gnerre S."/>
            <person name="Alfoldi J."/>
            <person name="Beal K."/>
            <person name="Chang J."/>
            <person name="Clawson H."/>
            <person name="Cuff J."/>
            <person name="Di Palma F."/>
            <person name="Fitzgerald S."/>
            <person name="Flicek P."/>
            <person name="Guttman M."/>
            <person name="Hubisz M.J."/>
            <person name="Jaffe D.B."/>
            <person name="Jungreis I."/>
            <person name="Kent W.J."/>
            <person name="Kostka D."/>
            <person name="Lara M."/>
            <person name="Martins A.L."/>
            <person name="Massingham T."/>
            <person name="Moltke I."/>
            <person name="Raney B.J."/>
            <person name="Rasmussen M.D."/>
            <person name="Robinson J."/>
            <person name="Stark A."/>
            <person name="Vilella A.J."/>
            <person name="Wen J."/>
            <person name="Xie X."/>
            <person name="Zody M.C."/>
            <person name="Baldwin J."/>
            <person name="Bloom T."/>
            <person name="Chin C.W."/>
            <person name="Heiman D."/>
            <person name="Nicol R."/>
            <person name="Nusbaum C."/>
            <person name="Young S."/>
            <person name="Wilkinson J."/>
            <person name="Worley K.C."/>
            <person name="Kovar C.L."/>
            <person name="Muzny D.M."/>
            <person name="Gibbs R.A."/>
            <person name="Cree A."/>
            <person name="Dihn H.H."/>
            <person name="Fowler G."/>
            <person name="Jhangiani S."/>
            <person name="Joshi V."/>
            <person name="Lee S."/>
            <person name="Lewis L.R."/>
            <person name="Nazareth L.V."/>
            <person name="Okwuonu G."/>
            <person name="Santibanez J."/>
            <person name="Warren W.C."/>
            <person name="Mardis E.R."/>
            <person name="Weinstock G.M."/>
            <person name="Wilson R.K."/>
            <person name="Delehaunty K."/>
            <person name="Dooling D."/>
            <person name="Fronik C."/>
            <person name="Fulton L."/>
            <person name="Fulton B."/>
            <person name="Graves T."/>
            <person name="Minx P."/>
            <person name="Sodergren E."/>
            <person name="Birney E."/>
            <person name="Margulies E.H."/>
            <person name="Herrero J."/>
            <person name="Green E.D."/>
            <person name="Haussler D."/>
            <person name="Siepel A."/>
            <person name="Goldman N."/>
            <person name="Pollard K.S."/>
            <person name="Pedersen J.S."/>
            <person name="Lander E.S."/>
            <person name="Kellis M."/>
        </authorList>
    </citation>
    <scope>NUCLEOTIDE SEQUENCE [LARGE SCALE GENOMIC DNA]</scope>
    <source>
        <strain evidence="2">Thorbecke</strain>
    </source>
</reference>
<evidence type="ECO:0000313" key="2">
    <source>
        <dbReference type="Proteomes" id="UP000001811"/>
    </source>
</evidence>
<keyword evidence="2" id="KW-1185">Reference proteome</keyword>
<accession>G1TVY0</accession>
<protein>
    <submittedName>
        <fullName evidence="1">Uncharacterized protein</fullName>
    </submittedName>
</protein>
<dbReference type="Pfam" id="PF14958">
    <property type="entry name" value="PAAT-like"/>
    <property type="match status" value="1"/>
</dbReference>
<dbReference type="HOGENOM" id="CLU_053533_0_0_1"/>